<feature type="compositionally biased region" description="Polar residues" evidence="3">
    <location>
        <begin position="456"/>
        <end position="470"/>
    </location>
</feature>
<dbReference type="Pfam" id="PF00149">
    <property type="entry name" value="Metallophos"/>
    <property type="match status" value="1"/>
</dbReference>
<keyword evidence="1 2" id="KW-0732">Signal</keyword>
<feature type="region of interest" description="Disordered" evidence="3">
    <location>
        <begin position="439"/>
        <end position="496"/>
    </location>
</feature>
<organism evidence="6 7">
    <name type="scientific">Aphanomyces stellatus</name>
    <dbReference type="NCBI Taxonomy" id="120398"/>
    <lineage>
        <taxon>Eukaryota</taxon>
        <taxon>Sar</taxon>
        <taxon>Stramenopiles</taxon>
        <taxon>Oomycota</taxon>
        <taxon>Saprolegniomycetes</taxon>
        <taxon>Saprolegniales</taxon>
        <taxon>Verrucalvaceae</taxon>
        <taxon>Aphanomyces</taxon>
    </lineage>
</organism>
<dbReference type="EMBL" id="CAADRA010000029">
    <property type="protein sequence ID" value="VFT77762.1"/>
    <property type="molecule type" value="Genomic_DNA"/>
</dbReference>
<evidence type="ECO:0000313" key="6">
    <source>
        <dbReference type="EMBL" id="VFT77762.1"/>
    </source>
</evidence>
<feature type="compositionally biased region" description="Low complexity" evidence="3">
    <location>
        <begin position="475"/>
        <end position="496"/>
    </location>
</feature>
<reference evidence="5" key="2">
    <citation type="submission" date="2019-06" db="EMBL/GenBank/DDBJ databases">
        <title>Genomics analysis of Aphanomyces spp. identifies a new class of oomycete effector associated with host adaptation.</title>
        <authorList>
            <person name="Gaulin E."/>
        </authorList>
    </citation>
    <scope>NUCLEOTIDE SEQUENCE</scope>
    <source>
        <strain evidence="5">CBS 578.67</strain>
    </source>
</reference>
<accession>A0A485K825</accession>
<dbReference type="AlphaFoldDB" id="A0A485K825"/>
<feature type="chain" id="PRO_5033892182" description="Purple acid phosphatase" evidence="2">
    <location>
        <begin position="22"/>
        <end position="519"/>
    </location>
</feature>
<reference evidence="6 7" key="1">
    <citation type="submission" date="2019-03" db="EMBL/GenBank/DDBJ databases">
        <authorList>
            <person name="Gaulin E."/>
            <person name="Dumas B."/>
        </authorList>
    </citation>
    <scope>NUCLEOTIDE SEQUENCE [LARGE SCALE GENOMIC DNA]</scope>
    <source>
        <strain evidence="6">CBS 568.67</strain>
    </source>
</reference>
<feature type="signal peptide" evidence="2">
    <location>
        <begin position="1"/>
        <end position="21"/>
    </location>
</feature>
<evidence type="ECO:0000313" key="5">
    <source>
        <dbReference type="EMBL" id="KAF0720125.1"/>
    </source>
</evidence>
<keyword evidence="7" id="KW-1185">Reference proteome</keyword>
<comment type="catalytic activity">
    <reaction evidence="2">
        <text>a phosphate monoester + H2O = an alcohol + phosphate</text>
        <dbReference type="Rhea" id="RHEA:15017"/>
        <dbReference type="ChEBI" id="CHEBI:15377"/>
        <dbReference type="ChEBI" id="CHEBI:30879"/>
        <dbReference type="ChEBI" id="CHEBI:43474"/>
        <dbReference type="ChEBI" id="CHEBI:67140"/>
        <dbReference type="EC" id="3.1.3.2"/>
    </reaction>
</comment>
<dbReference type="PANTHER" id="PTHR45867:SF3">
    <property type="entry name" value="ACID PHOSPHATASE TYPE 7"/>
    <property type="match status" value="1"/>
</dbReference>
<dbReference type="InterPro" id="IPR004843">
    <property type="entry name" value="Calcineurin-like_PHP"/>
</dbReference>
<dbReference type="EMBL" id="VJMH01000029">
    <property type="protein sequence ID" value="KAF0720125.1"/>
    <property type="molecule type" value="Genomic_DNA"/>
</dbReference>
<evidence type="ECO:0000256" key="3">
    <source>
        <dbReference type="SAM" id="MobiDB-lite"/>
    </source>
</evidence>
<keyword evidence="2" id="KW-0378">Hydrolase</keyword>
<evidence type="ECO:0000256" key="2">
    <source>
        <dbReference type="RuleBase" id="RU361203"/>
    </source>
</evidence>
<dbReference type="GO" id="GO:0003993">
    <property type="term" value="F:acid phosphatase activity"/>
    <property type="evidence" value="ECO:0007669"/>
    <property type="project" value="UniProtKB-EC"/>
</dbReference>
<evidence type="ECO:0000313" key="7">
    <source>
        <dbReference type="Proteomes" id="UP000332933"/>
    </source>
</evidence>
<protein>
    <recommendedName>
        <fullName evidence="2">Purple acid phosphatase</fullName>
        <ecNumber evidence="2">3.1.3.2</ecNumber>
    </recommendedName>
</protein>
<dbReference type="PANTHER" id="PTHR45867">
    <property type="entry name" value="PURPLE ACID PHOSPHATASE"/>
    <property type="match status" value="1"/>
</dbReference>
<dbReference type="Gene3D" id="3.60.21.10">
    <property type="match status" value="1"/>
</dbReference>
<sequence length="519" mass="54307">MRATFFRVAIAVTALAHLIAAAAGPSTPQFHLSLVGDGSGDYMLDWVTSIDQTSSTVYYGAAKTSLSNKAVGASAGNVVVTADLSVQCWNARLSGVNGTVYYDLAATAGPTAQSFAAVSPTSMTWAIFGDMGSIALKKASGISLPALKQGLTANAFQGILNIGDLGYELVDANGNVYMEQLESITSVVPMHTTIGNHEMQYAAMGAMKNYLARFAGQINGAGAASGSASNRFYSFNAGLIHFVVIDTEVYGDEAFLTPGADGTWSPSEAARAKMQDDQKNWLEYDLSHVKRKATPYVVLCGHRPPSKIPTSVTKPGNQFAAQVLPLLDLYKVDLMFFGHEHAYYSVDAAAVGKYTLPPFIITGAAGNNEFIRPIALVSMDPVFKVRKNINQYGYGYLKATPEKLAWTWGQTATDSPNGASPTSTNWALMDSIDFLNKNVADPTPTGKPLKDPVTGAPQTTSAASNNNGTPAGSEKATPAPAAVAPGATPGTTTKSAASSNAHLSLAAAMCAAAALAAWM</sequence>
<dbReference type="InterPro" id="IPR029052">
    <property type="entry name" value="Metallo-depent_PP-like"/>
</dbReference>
<name>A0A485K825_9STRA</name>
<comment type="similarity">
    <text evidence="2">Belongs to the metallophosphoesterase superfamily. Purple acid phosphatase family.</text>
</comment>
<dbReference type="EC" id="3.1.3.2" evidence="2"/>
<gene>
    <name evidence="6" type="primary">Aste57867_537</name>
    <name evidence="5" type="ORF">As57867_000536</name>
    <name evidence="6" type="ORF">ASTE57867_537</name>
</gene>
<dbReference type="OrthoDB" id="45007at2759"/>
<dbReference type="GO" id="GO:0046872">
    <property type="term" value="F:metal ion binding"/>
    <property type="evidence" value="ECO:0007669"/>
    <property type="project" value="InterPro"/>
</dbReference>
<dbReference type="InterPro" id="IPR008963">
    <property type="entry name" value="Purple_acid_Pase-like_N"/>
</dbReference>
<dbReference type="Proteomes" id="UP000332933">
    <property type="component" value="Unassembled WGS sequence"/>
</dbReference>
<dbReference type="SUPFAM" id="SSF49363">
    <property type="entry name" value="Purple acid phosphatase, N-terminal domain"/>
    <property type="match status" value="1"/>
</dbReference>
<evidence type="ECO:0000259" key="4">
    <source>
        <dbReference type="Pfam" id="PF00149"/>
    </source>
</evidence>
<dbReference type="SUPFAM" id="SSF56300">
    <property type="entry name" value="Metallo-dependent phosphatases"/>
    <property type="match status" value="1"/>
</dbReference>
<feature type="domain" description="Calcineurin-like phosphoesterase" evidence="4">
    <location>
        <begin position="155"/>
        <end position="343"/>
    </location>
</feature>
<evidence type="ECO:0000256" key="1">
    <source>
        <dbReference type="ARBA" id="ARBA00022729"/>
    </source>
</evidence>
<proteinExistence type="inferred from homology"/>